<evidence type="ECO:0000256" key="1">
    <source>
        <dbReference type="SAM" id="MobiDB-lite"/>
    </source>
</evidence>
<keyword evidence="3" id="KW-1185">Reference proteome</keyword>
<evidence type="ECO:0000313" key="2">
    <source>
        <dbReference type="EMBL" id="BCI89532.1"/>
    </source>
</evidence>
<accession>A0A7G1II58</accession>
<feature type="region of interest" description="Disordered" evidence="1">
    <location>
        <begin position="1"/>
        <end position="33"/>
    </location>
</feature>
<dbReference type="EMBL" id="AP023343">
    <property type="protein sequence ID" value="BCI89532.1"/>
    <property type="molecule type" value="Genomic_DNA"/>
</dbReference>
<dbReference type="Proteomes" id="UP000516380">
    <property type="component" value="Chromosome"/>
</dbReference>
<sequence>MGDDLGQQRVIAWTDRQPHPAVGVDPDSGAARGENTVKVPAAGRTDPAAAMVSALTLVWIAMPRAAARSPVTVVASQEIPAGNPSSP</sequence>
<reference evidence="2 3" key="1">
    <citation type="submission" date="2020-07" db="EMBL/GenBank/DDBJ databases">
        <title>Mycobacterium kansasii (former subtype) with zoonotic potential isolated from diseased indoor pet cat, Japan.</title>
        <authorList>
            <person name="Fukano H."/>
            <person name="Terazono T."/>
            <person name="Hoshino Y."/>
        </authorList>
    </citation>
    <scope>NUCLEOTIDE SEQUENCE [LARGE SCALE GENOMIC DNA]</scope>
    <source>
        <strain evidence="2 3">Kuro-I</strain>
    </source>
</reference>
<dbReference type="AlphaFoldDB" id="A0A7G1II58"/>
<name>A0A7G1II58_MYCKA</name>
<evidence type="ECO:0000313" key="3">
    <source>
        <dbReference type="Proteomes" id="UP000516380"/>
    </source>
</evidence>
<protein>
    <submittedName>
        <fullName evidence="2">Uncharacterized protein</fullName>
    </submittedName>
</protein>
<organism evidence="2 3">
    <name type="scientific">Mycobacterium kansasii</name>
    <dbReference type="NCBI Taxonomy" id="1768"/>
    <lineage>
        <taxon>Bacteria</taxon>
        <taxon>Bacillati</taxon>
        <taxon>Actinomycetota</taxon>
        <taxon>Actinomycetes</taxon>
        <taxon>Mycobacteriales</taxon>
        <taxon>Mycobacteriaceae</taxon>
        <taxon>Mycobacterium</taxon>
    </lineage>
</organism>
<gene>
    <name evidence="2" type="ORF">NIIDMKKI_47380</name>
</gene>
<proteinExistence type="predicted"/>